<dbReference type="InterPro" id="IPR043502">
    <property type="entry name" value="DNA/RNA_pol_sf"/>
</dbReference>
<dbReference type="Pfam" id="PF11799">
    <property type="entry name" value="IMS_C"/>
    <property type="match status" value="1"/>
</dbReference>
<sequence length="423" mass="47377">MFALVDVNSFYASCETVFRPDLRGKPVVVLSNNDGCIIARSSAAKSLGLKMGDPWFKVGREAEKKGVVAFSSNYSLYADMSDRVMTILQLLTPRVEIYSIDEAFCDLTGMRNLLSLEVFGHQIRDQIKRRTHLTVGVGIGPTKTLAKLAQYASKRWPATRGVVDLSDRQRQRKLMALVPVEEVWGIGRRLGKKLQFMGINNALQLAELSPSFIRKQFSVVVERTVRELNGIPCLGLEEFTAPKEQIICSRSFGEKPSDEVSLHQAICAHAERAAEKLRAEHQFCKRVAVFISTSPFSENEVFYKNQAVTELAVPAQDSRDIINAAIKAFDTIFVPGHRYHRAGVMLTDFRSAAVSQLTLFDDFQPHRNSEELMTLIDSINHSGKGSVWFAGQGIKDASMGWKMRRERLSPAFTTKLSDIIKVK</sequence>
<evidence type="ECO:0000313" key="8">
    <source>
        <dbReference type="Proteomes" id="UP000017391"/>
    </source>
</evidence>
<dbReference type="RefSeq" id="WP_023310105.1">
    <property type="nucleotide sequence ID" value="NZ_CP034336.1"/>
</dbReference>
<dbReference type="Pfam" id="PF13438">
    <property type="entry name" value="DUF4113"/>
    <property type="match status" value="1"/>
</dbReference>
<dbReference type="PANTHER" id="PTHR11076">
    <property type="entry name" value="DNA REPAIR POLYMERASE UMUC / TRANSFERASE FAMILY MEMBER"/>
    <property type="match status" value="1"/>
</dbReference>
<dbReference type="NCBIfam" id="NF002955">
    <property type="entry name" value="PRK03609.1"/>
    <property type="match status" value="1"/>
</dbReference>
<reference evidence="8" key="1">
    <citation type="submission" date="2013-09" db="EMBL/GenBank/DDBJ databases">
        <title>The Genome Sequence of Enterobacter cloacae BWH 31.</title>
        <authorList>
            <consortium name="The Broad Institute Genomics Platform"/>
            <consortium name="The Broad Institute Genome Sequencing Center for Infectious Disease"/>
            <person name="Murphy C."/>
            <person name="Cosimi L."/>
            <person name="Cerqueira G."/>
            <person name="Feldgarden M."/>
            <person name="Hung D."/>
            <person name="Onderdonk A.B."/>
            <person name="Ferraro M.J."/>
            <person name="Hooper D."/>
            <person name="Dekker J."/>
            <person name="O'Brien T."/>
            <person name="Huang S."/>
            <person name="Quan V."/>
            <person name="Ernst C."/>
            <person name="Delaney M."/>
            <person name="DuBois A."/>
            <person name="Young S.K."/>
            <person name="Zeng Q."/>
            <person name="Gargeya S."/>
            <person name="Fitzgerald M."/>
            <person name="Abouelleil A."/>
            <person name="Alvarado L."/>
            <person name="Berlin A.M."/>
            <person name="Chapman S.B."/>
            <person name="Gainer-Dewar J."/>
            <person name="Goldberg J."/>
            <person name="Gnerre S."/>
            <person name="Griggs A."/>
            <person name="Gujja S."/>
            <person name="Hansen M."/>
            <person name="Howarth C."/>
            <person name="Imamovic A."/>
            <person name="Ireland A."/>
            <person name="Larimer J."/>
            <person name="McCowan C."/>
            <person name="Murphy C."/>
            <person name="Pearson M."/>
            <person name="Poon T.W."/>
            <person name="Priest M."/>
            <person name="Roberts A."/>
            <person name="Saif S."/>
            <person name="Shea T."/>
            <person name="Sykes S."/>
            <person name="Wortman J."/>
            <person name="Nusbaum C."/>
            <person name="Birren B."/>
        </authorList>
    </citation>
    <scope>NUCLEOTIDE SEQUENCE [LARGE SCALE GENOMIC DNA]</scope>
    <source>
        <strain evidence="8">BWH 31</strain>
    </source>
</reference>
<dbReference type="GO" id="GO:0009432">
    <property type="term" value="P:SOS response"/>
    <property type="evidence" value="ECO:0007669"/>
    <property type="project" value="UniProtKB-KW"/>
</dbReference>
<dbReference type="PANTHER" id="PTHR11076:SF34">
    <property type="entry name" value="PROTEIN UMUC"/>
    <property type="match status" value="1"/>
</dbReference>
<dbReference type="InterPro" id="IPR001126">
    <property type="entry name" value="UmuC"/>
</dbReference>
<evidence type="ECO:0000259" key="6">
    <source>
        <dbReference type="PROSITE" id="PS50173"/>
    </source>
</evidence>
<organism evidence="7 8">
    <name type="scientific">Enterobacter asburiae</name>
    <dbReference type="NCBI Taxonomy" id="61645"/>
    <lineage>
        <taxon>Bacteria</taxon>
        <taxon>Pseudomonadati</taxon>
        <taxon>Pseudomonadota</taxon>
        <taxon>Gammaproteobacteria</taxon>
        <taxon>Enterobacterales</taxon>
        <taxon>Enterobacteriaceae</taxon>
        <taxon>Enterobacter</taxon>
        <taxon>Enterobacter cloacae complex</taxon>
    </lineage>
</organism>
<dbReference type="InterPro" id="IPR050116">
    <property type="entry name" value="DNA_polymerase-Y"/>
</dbReference>
<dbReference type="Gene3D" id="3.40.1170.60">
    <property type="match status" value="1"/>
</dbReference>
<dbReference type="Gene3D" id="1.10.150.20">
    <property type="entry name" value="5' to 3' exonuclease, C-terminal subdomain"/>
    <property type="match status" value="1"/>
</dbReference>
<evidence type="ECO:0000256" key="4">
    <source>
        <dbReference type="ARBA" id="ARBA00023204"/>
    </source>
</evidence>
<keyword evidence="2" id="KW-0227">DNA damage</keyword>
<evidence type="ECO:0000256" key="1">
    <source>
        <dbReference type="ARBA" id="ARBA00010945"/>
    </source>
</evidence>
<evidence type="ECO:0000256" key="2">
    <source>
        <dbReference type="ARBA" id="ARBA00022763"/>
    </source>
</evidence>
<name>A0ABC9UD88_ENTAS</name>
<dbReference type="InterPro" id="IPR043128">
    <property type="entry name" value="Rev_trsase/Diguanyl_cyclase"/>
</dbReference>
<dbReference type="InterPro" id="IPR017961">
    <property type="entry name" value="DNA_pol_Y-fam_little_finger"/>
</dbReference>
<dbReference type="PROSITE" id="PS50173">
    <property type="entry name" value="UMUC"/>
    <property type="match status" value="1"/>
</dbReference>
<evidence type="ECO:0000256" key="3">
    <source>
        <dbReference type="ARBA" id="ARBA00023199"/>
    </source>
</evidence>
<comment type="similarity">
    <text evidence="1">Belongs to the DNA polymerase type-Y family.</text>
</comment>
<dbReference type="AlphaFoldDB" id="A0ABC9UD88"/>
<dbReference type="GO" id="GO:0006281">
    <property type="term" value="P:DNA repair"/>
    <property type="evidence" value="ECO:0007669"/>
    <property type="project" value="UniProtKB-KW"/>
</dbReference>
<dbReference type="InterPro" id="IPR025188">
    <property type="entry name" value="DUF4113"/>
</dbReference>
<feature type="domain" description="UmuC" evidence="6">
    <location>
        <begin position="2"/>
        <end position="187"/>
    </location>
</feature>
<dbReference type="CDD" id="cd01700">
    <property type="entry name" value="PolY_Pol_V_umuC"/>
    <property type="match status" value="1"/>
</dbReference>
<protein>
    <submittedName>
        <fullName evidence="7">DNA polymerase V UmuC</fullName>
    </submittedName>
</protein>
<comment type="caution">
    <text evidence="7">The sequence shown here is derived from an EMBL/GenBank/DDBJ whole genome shotgun (WGS) entry which is preliminary data.</text>
</comment>
<keyword evidence="5" id="KW-0742">SOS response</keyword>
<dbReference type="SUPFAM" id="SSF56672">
    <property type="entry name" value="DNA/RNA polymerases"/>
    <property type="match status" value="1"/>
</dbReference>
<proteinExistence type="inferred from homology"/>
<dbReference type="Gene3D" id="3.30.70.270">
    <property type="match status" value="1"/>
</dbReference>
<dbReference type="Pfam" id="PF00817">
    <property type="entry name" value="IMS"/>
    <property type="match status" value="1"/>
</dbReference>
<accession>A0ABC9UD88</accession>
<evidence type="ECO:0000313" key="7">
    <source>
        <dbReference type="EMBL" id="ESM33743.1"/>
    </source>
</evidence>
<keyword evidence="4" id="KW-0234">DNA repair</keyword>
<evidence type="ECO:0000256" key="5">
    <source>
        <dbReference type="ARBA" id="ARBA00023236"/>
    </source>
</evidence>
<dbReference type="EMBL" id="AYIP01000008">
    <property type="protein sequence ID" value="ESM33743.1"/>
    <property type="molecule type" value="Genomic_DNA"/>
</dbReference>
<keyword evidence="3" id="KW-0741">SOS mutagenesis</keyword>
<dbReference type="Proteomes" id="UP000017391">
    <property type="component" value="Unassembled WGS sequence"/>
</dbReference>
<gene>
    <name evidence="7" type="ORF">L402_01830</name>
</gene>